<dbReference type="GO" id="GO:0000166">
    <property type="term" value="F:nucleotide binding"/>
    <property type="evidence" value="ECO:0007669"/>
    <property type="project" value="InterPro"/>
</dbReference>
<accession>A0A1V4SDM4</accession>
<reference evidence="5 6" key="1">
    <citation type="submission" date="2017-03" db="EMBL/GenBank/DDBJ databases">
        <title>Genome sequence of Clostridium hungatei DSM 14427.</title>
        <authorList>
            <person name="Poehlein A."/>
            <person name="Daniel R."/>
        </authorList>
    </citation>
    <scope>NUCLEOTIDE SEQUENCE [LARGE SCALE GENOMIC DNA]</scope>
    <source>
        <strain evidence="5 6">DSM 14427</strain>
    </source>
</reference>
<evidence type="ECO:0000256" key="2">
    <source>
        <dbReference type="ARBA" id="ARBA00023002"/>
    </source>
</evidence>
<dbReference type="OrthoDB" id="9783105at2"/>
<comment type="caution">
    <text evidence="5">The sequence shown here is derived from an EMBL/GenBank/DDBJ whole genome shotgun (WGS) entry which is preliminary data.</text>
</comment>
<organism evidence="5 6">
    <name type="scientific">Ruminiclostridium hungatei</name>
    <name type="common">Clostridium hungatei</name>
    <dbReference type="NCBI Taxonomy" id="48256"/>
    <lineage>
        <taxon>Bacteria</taxon>
        <taxon>Bacillati</taxon>
        <taxon>Bacillota</taxon>
        <taxon>Clostridia</taxon>
        <taxon>Eubacteriales</taxon>
        <taxon>Oscillospiraceae</taxon>
        <taxon>Ruminiclostridium</taxon>
    </lineage>
</organism>
<dbReference type="AlphaFoldDB" id="A0A1V4SDM4"/>
<comment type="similarity">
    <text evidence="1">Belongs to the Gfo/Idh/MocA family.</text>
</comment>
<dbReference type="PANTHER" id="PTHR22604:SF105">
    <property type="entry name" value="TRANS-1,2-DIHYDROBENZENE-1,2-DIOL DEHYDROGENASE"/>
    <property type="match status" value="1"/>
</dbReference>
<dbReference type="STRING" id="48256.CLHUN_42130"/>
<dbReference type="Gene3D" id="3.30.360.10">
    <property type="entry name" value="Dihydrodipicolinate Reductase, domain 2"/>
    <property type="match status" value="1"/>
</dbReference>
<feature type="domain" description="GFO/IDH/MocA-like oxidoreductase" evidence="4">
    <location>
        <begin position="135"/>
        <end position="250"/>
    </location>
</feature>
<name>A0A1V4SDM4_RUMHU</name>
<dbReference type="InterPro" id="IPR050984">
    <property type="entry name" value="Gfo/Idh/MocA_domain"/>
</dbReference>
<feature type="domain" description="Gfo/Idh/MocA-like oxidoreductase N-terminal" evidence="3">
    <location>
        <begin position="7"/>
        <end position="125"/>
    </location>
</feature>
<protein>
    <submittedName>
        <fullName evidence="5">Glucose--fructose oxidoreductase</fullName>
        <ecNumber evidence="5">1.1.99.28</ecNumber>
    </submittedName>
</protein>
<dbReference type="PANTHER" id="PTHR22604">
    <property type="entry name" value="OXIDOREDUCTASES"/>
    <property type="match status" value="1"/>
</dbReference>
<evidence type="ECO:0000313" key="5">
    <source>
        <dbReference type="EMBL" id="OPX41924.1"/>
    </source>
</evidence>
<dbReference type="RefSeq" id="WP_080066658.1">
    <property type="nucleotide sequence ID" value="NZ_MZGX01000041.1"/>
</dbReference>
<sequence length="324" mass="36051">MDNMKVKWGIISCAGIAESSVIPGILGAQNAELYAISSRGPDKLEKFKNKFNPVKAYESYEELLDDPQVDAVYIPLPNGLHYEWTLKAAAKKKHVLCEKPMGISEEQVIKMKEACDKNGVLLMEAFAYRHSPLTVKVKELVDSGAIGKVKFMESHFSFMLKDPKDVRFFDSLAGGATYDIGCYNINVIRYIIGEEPVSLYATGEVGEKSGVDESSCIVMDFDGGVKAVSYCSFHCTLRSEYTIVGEKGIISVPVVFNTKGDTKIVVKKDEGIEEIKVTCPDNYMLEVEQLGRCILHGEKPYITFEDSLNNSRVIDEALRQIIKK</sequence>
<dbReference type="Gene3D" id="3.40.50.720">
    <property type="entry name" value="NAD(P)-binding Rossmann-like Domain"/>
    <property type="match status" value="1"/>
</dbReference>
<keyword evidence="2 5" id="KW-0560">Oxidoreductase</keyword>
<dbReference type="GO" id="GO:0047061">
    <property type="term" value="F:glucose-fructose oxidoreductase activity"/>
    <property type="evidence" value="ECO:0007669"/>
    <property type="project" value="UniProtKB-EC"/>
</dbReference>
<dbReference type="InterPro" id="IPR036291">
    <property type="entry name" value="NAD(P)-bd_dom_sf"/>
</dbReference>
<dbReference type="InterPro" id="IPR055170">
    <property type="entry name" value="GFO_IDH_MocA-like_dom"/>
</dbReference>
<dbReference type="Pfam" id="PF22725">
    <property type="entry name" value="GFO_IDH_MocA_C3"/>
    <property type="match status" value="1"/>
</dbReference>
<dbReference type="EMBL" id="MZGX01000041">
    <property type="protein sequence ID" value="OPX41924.1"/>
    <property type="molecule type" value="Genomic_DNA"/>
</dbReference>
<evidence type="ECO:0000259" key="4">
    <source>
        <dbReference type="Pfam" id="PF22725"/>
    </source>
</evidence>
<dbReference type="Proteomes" id="UP000191554">
    <property type="component" value="Unassembled WGS sequence"/>
</dbReference>
<evidence type="ECO:0000259" key="3">
    <source>
        <dbReference type="Pfam" id="PF01408"/>
    </source>
</evidence>
<dbReference type="SUPFAM" id="SSF51735">
    <property type="entry name" value="NAD(P)-binding Rossmann-fold domains"/>
    <property type="match status" value="1"/>
</dbReference>
<keyword evidence="6" id="KW-1185">Reference proteome</keyword>
<evidence type="ECO:0000313" key="6">
    <source>
        <dbReference type="Proteomes" id="UP000191554"/>
    </source>
</evidence>
<proteinExistence type="inferred from homology"/>
<evidence type="ECO:0000256" key="1">
    <source>
        <dbReference type="ARBA" id="ARBA00010928"/>
    </source>
</evidence>
<gene>
    <name evidence="5" type="primary">gfo</name>
    <name evidence="5" type="ORF">CLHUN_42130</name>
</gene>
<dbReference type="InterPro" id="IPR000683">
    <property type="entry name" value="Gfo/Idh/MocA-like_OxRdtase_N"/>
</dbReference>
<dbReference type="Pfam" id="PF01408">
    <property type="entry name" value="GFO_IDH_MocA"/>
    <property type="match status" value="1"/>
</dbReference>
<dbReference type="EC" id="1.1.99.28" evidence="5"/>
<dbReference type="SUPFAM" id="SSF55347">
    <property type="entry name" value="Glyceraldehyde-3-phosphate dehydrogenase-like, C-terminal domain"/>
    <property type="match status" value="1"/>
</dbReference>